<organism evidence="1">
    <name type="scientific">Squirrelpox virus</name>
    <dbReference type="NCBI Taxonomy" id="240426"/>
    <lineage>
        <taxon>Viruses</taxon>
        <taxon>Varidnaviria</taxon>
        <taxon>Bamfordvirae</taxon>
        <taxon>Nucleocytoviricota</taxon>
        <taxon>Pokkesviricetes</taxon>
        <taxon>Chitovirales</taxon>
        <taxon>Poxviridae</taxon>
        <taxon>Chordopoxvirinae</taxon>
        <taxon>Sciuripoxvirus</taxon>
        <taxon>Sciuripoxvirus squirrelpox</taxon>
    </lineage>
</organism>
<dbReference type="EMBL" id="AH015635">
    <property type="protein sequence ID" value="ABD51484.1"/>
    <property type="molecule type" value="Genomic_DNA"/>
</dbReference>
<evidence type="ECO:0000313" key="1">
    <source>
        <dbReference type="EMBL" id="ABD51484.1"/>
    </source>
</evidence>
<reference evidence="1" key="1">
    <citation type="journal article" date="2006" name="J. Gen. Virol.">
        <title>Genomic characterization of a novel poxvirus contributing to the decline of the red squirrel (Sciurus vulgaris) in the UK.</title>
        <authorList>
            <person name="McInnes C.J."/>
            <person name="Wood A.R."/>
            <person name="Thomas K."/>
            <person name="Sainsbury A.W."/>
            <person name="Gurnell J."/>
            <person name="Dein F.J."/>
            <person name="Nettleton P.F."/>
        </authorList>
    </citation>
    <scope>NUCLEOTIDE SEQUENCE</scope>
    <source>
        <strain evidence="1">1296/99</strain>
    </source>
</reference>
<dbReference type="EMBL" id="HE601899">
    <property type="protein sequence ID" value="CCD83316.1"/>
    <property type="molecule type" value="Genomic_DNA"/>
</dbReference>
<dbReference type="GeneID" id="18158339"/>
<protein>
    <submittedName>
        <fullName evidence="1">C11R</fullName>
    </submittedName>
    <submittedName>
        <fullName evidence="2">Hypothetical pox protein</fullName>
    </submittedName>
</protein>
<name>Q1HTQ2_9POXV</name>
<sequence>MGSVANYLYRYVRLPTDIVDEDDDGLPVVPGEEDEPLVRAAAFAAIEEQRRMDAPVAQLIDLDVKTEI</sequence>
<evidence type="ECO:0000313" key="3">
    <source>
        <dbReference type="Proteomes" id="UP000144311"/>
    </source>
</evidence>
<reference evidence="2 3" key="2">
    <citation type="submission" date="2011-10" db="EMBL/GenBank/DDBJ databases">
        <authorList>
            <person name="Darby A."/>
        </authorList>
    </citation>
    <scope>NUCLEOTIDE SEQUENCE [LARGE SCALE GENOMIC DNA]</scope>
    <source>
        <strain evidence="2">Red squirrel UK</strain>
    </source>
</reference>
<gene>
    <name evidence="1" type="primary">C11R</name>
    <name evidence="2" type="ORF">SQPV_1330</name>
</gene>
<dbReference type="RefSeq" id="YP_008658558.1">
    <property type="nucleotide sequence ID" value="NC_022563.1"/>
</dbReference>
<accession>Q1HTQ2</accession>
<dbReference type="KEGG" id="vg:18158339"/>
<evidence type="ECO:0000313" key="2">
    <source>
        <dbReference type="EMBL" id="CCD83316.1"/>
    </source>
</evidence>
<dbReference type="Proteomes" id="UP000144311">
    <property type="component" value="Segment"/>
</dbReference>
<reference evidence="2 3" key="3">
    <citation type="submission" date="2013-10" db="EMBL/GenBank/DDBJ databases">
        <title>The genome of epidemic Squirrel Poxvirus reveals novel virulence genes.</title>
        <authorList>
            <person name="Darby A.C."/>
            <person name="McInnes C.J."/>
            <person name="Kjaer K.H."/>
            <person name="Wood A.R."/>
            <person name="Hughes M."/>
            <person name="Martensen P.M."/>
            <person name="Radford A.D."/>
            <person name="Hall N."/>
            <person name="Chantrey J."/>
        </authorList>
    </citation>
    <scope>NUCLEOTIDE SEQUENCE [LARGE SCALE GENOMIC DNA]</scope>
    <source>
        <strain evidence="2">Red squirrel UK</strain>
    </source>
</reference>
<proteinExistence type="predicted"/>
<keyword evidence="3" id="KW-1185">Reference proteome</keyword>